<dbReference type="Proteomes" id="UP001172756">
    <property type="component" value="Unassembled WGS sequence"/>
</dbReference>
<organism evidence="3 4">
    <name type="scientific">Demequina lignilytica</name>
    <dbReference type="NCBI Taxonomy" id="3051663"/>
    <lineage>
        <taxon>Bacteria</taxon>
        <taxon>Bacillati</taxon>
        <taxon>Actinomycetota</taxon>
        <taxon>Actinomycetes</taxon>
        <taxon>Micrococcales</taxon>
        <taxon>Demequinaceae</taxon>
        <taxon>Demequina</taxon>
    </lineage>
</organism>
<dbReference type="EMBL" id="JAUHPX010000002">
    <property type="protein sequence ID" value="MDN4487446.1"/>
    <property type="molecule type" value="Genomic_DNA"/>
</dbReference>
<gene>
    <name evidence="2" type="ORF">QQ002_09655</name>
    <name evidence="3" type="ORF">QQX10_04595</name>
</gene>
<dbReference type="AlphaFoldDB" id="A0AAW7M8Y5"/>
<evidence type="ECO:0000256" key="1">
    <source>
        <dbReference type="SAM" id="Phobius"/>
    </source>
</evidence>
<keyword evidence="1" id="KW-1133">Transmembrane helix</keyword>
<feature type="transmembrane region" description="Helical" evidence="1">
    <location>
        <begin position="44"/>
        <end position="65"/>
    </location>
</feature>
<comment type="caution">
    <text evidence="3">The sequence shown here is derived from an EMBL/GenBank/DDBJ whole genome shotgun (WGS) entry which is preliminary data.</text>
</comment>
<evidence type="ECO:0000313" key="4">
    <source>
        <dbReference type="Proteomes" id="UP001172737"/>
    </source>
</evidence>
<keyword evidence="1" id="KW-0812">Transmembrane</keyword>
<name>A0AAW7M8Y5_9MICO</name>
<keyword evidence="1" id="KW-0472">Membrane</keyword>
<feature type="transmembrane region" description="Helical" evidence="1">
    <location>
        <begin position="7"/>
        <end position="32"/>
    </location>
</feature>
<sequence>MSVALRTTIAVAAITVVAVVFGVVLDLFIRIAPFHGPSEIATQLAIAAVVPLWAYAVRSVILAAVRDRDREPSLR</sequence>
<dbReference type="EMBL" id="JAUHQB010000006">
    <property type="protein sequence ID" value="MDN4483800.1"/>
    <property type="molecule type" value="Genomic_DNA"/>
</dbReference>
<dbReference type="RefSeq" id="WP_301118506.1">
    <property type="nucleotide sequence ID" value="NZ_JAUHPX010000002.1"/>
</dbReference>
<evidence type="ECO:0000313" key="3">
    <source>
        <dbReference type="EMBL" id="MDN4487446.1"/>
    </source>
</evidence>
<evidence type="ECO:0000313" key="5">
    <source>
        <dbReference type="Proteomes" id="UP001172756"/>
    </source>
</evidence>
<proteinExistence type="predicted"/>
<reference evidence="2 5" key="2">
    <citation type="submission" date="2023-06" db="EMBL/GenBank/DDBJ databases">
        <title>SYSU T0a273.</title>
        <authorList>
            <person name="Gao L."/>
            <person name="Fang B.-Z."/>
            <person name="Li W.-J."/>
        </authorList>
    </citation>
    <scope>NUCLEOTIDE SEQUENCE [LARGE SCALE GENOMIC DNA]</scope>
    <source>
        <strain evidence="2 5">SYSU T0a273</strain>
    </source>
</reference>
<protein>
    <submittedName>
        <fullName evidence="3">Uncharacterized protein</fullName>
    </submittedName>
</protein>
<reference evidence="3" key="1">
    <citation type="submission" date="2023-06" db="EMBL/GenBank/DDBJ databases">
        <title>Sysu t00039.</title>
        <authorList>
            <person name="Gao L."/>
            <person name="Fang B.-Z."/>
            <person name="Li W.-J."/>
        </authorList>
    </citation>
    <scope>NUCLEOTIDE SEQUENCE</scope>
    <source>
        <strain evidence="3">SYSU T00039</strain>
    </source>
</reference>
<evidence type="ECO:0000313" key="2">
    <source>
        <dbReference type="EMBL" id="MDN4483800.1"/>
    </source>
</evidence>
<dbReference type="Proteomes" id="UP001172737">
    <property type="component" value="Unassembled WGS sequence"/>
</dbReference>
<keyword evidence="4" id="KW-1185">Reference proteome</keyword>
<accession>A0AAW7M8Y5</accession>